<organism evidence="1 2">
    <name type="scientific">Brassica cretica</name>
    <name type="common">Mustard</name>
    <dbReference type="NCBI Taxonomy" id="69181"/>
    <lineage>
        <taxon>Eukaryota</taxon>
        <taxon>Viridiplantae</taxon>
        <taxon>Streptophyta</taxon>
        <taxon>Embryophyta</taxon>
        <taxon>Tracheophyta</taxon>
        <taxon>Spermatophyta</taxon>
        <taxon>Magnoliopsida</taxon>
        <taxon>eudicotyledons</taxon>
        <taxon>Gunneridae</taxon>
        <taxon>Pentapetalae</taxon>
        <taxon>rosids</taxon>
        <taxon>malvids</taxon>
        <taxon>Brassicales</taxon>
        <taxon>Brassicaceae</taxon>
        <taxon>Brassiceae</taxon>
        <taxon>Brassica</taxon>
    </lineage>
</organism>
<dbReference type="AlphaFoldDB" id="A0A8S9MDG9"/>
<gene>
    <name evidence="1" type="ORF">F2Q68_00041764</name>
</gene>
<dbReference type="Proteomes" id="UP000712281">
    <property type="component" value="Unassembled WGS sequence"/>
</dbReference>
<reference evidence="1" key="1">
    <citation type="submission" date="2019-12" db="EMBL/GenBank/DDBJ databases">
        <title>Genome sequencing and annotation of Brassica cretica.</title>
        <authorList>
            <person name="Studholme D.J."/>
            <person name="Sarris P.F."/>
        </authorList>
    </citation>
    <scope>NUCLEOTIDE SEQUENCE</scope>
    <source>
        <strain evidence="1">PFS-001/15</strain>
        <tissue evidence="1">Leaf</tissue>
    </source>
</reference>
<proteinExistence type="predicted"/>
<accession>A0A8S9MDG9</accession>
<evidence type="ECO:0000313" key="1">
    <source>
        <dbReference type="EMBL" id="KAF2616992.1"/>
    </source>
</evidence>
<name>A0A8S9MDG9_BRACR</name>
<dbReference type="EMBL" id="QGKW02000007">
    <property type="protein sequence ID" value="KAF2616992.1"/>
    <property type="molecule type" value="Genomic_DNA"/>
</dbReference>
<comment type="caution">
    <text evidence="1">The sequence shown here is derived from an EMBL/GenBank/DDBJ whole genome shotgun (WGS) entry which is preliminary data.</text>
</comment>
<evidence type="ECO:0000313" key="2">
    <source>
        <dbReference type="Proteomes" id="UP000712281"/>
    </source>
</evidence>
<sequence length="173" mass="19871">MLPGSSVDVTLVKTPYLTRAALFLISSKSFRERRSLSIVDFGRRYDSRVIGLCLWQRWLLQRRLSGFGFRRPTFYFGEYLLNLIDCMWLNLFLPSSDGGSRPNSCLHRYWLKSSVHPVPVGFRWLPIDFRRRPSSQCTESVFTFLDACLLLVSSRIVSELSIGLSPGVMLALL</sequence>
<protein>
    <submittedName>
        <fullName evidence="1">Uncharacterized protein</fullName>
    </submittedName>
</protein>